<proteinExistence type="predicted"/>
<keyword evidence="2" id="KW-1185">Reference proteome</keyword>
<evidence type="ECO:0000313" key="2">
    <source>
        <dbReference type="Proteomes" id="UP000187059"/>
    </source>
</evidence>
<gene>
    <name evidence="1" type="ORF">Ga0080574_TMP5098</name>
</gene>
<evidence type="ECO:0000313" key="1">
    <source>
        <dbReference type="EMBL" id="APZ55380.1"/>
    </source>
</evidence>
<dbReference type="KEGG" id="paby:Ga0080574_TMP5098"/>
<geneLocation type="plasmid" evidence="2">
    <name>ppaby7</name>
</geneLocation>
<dbReference type="AntiFam" id="ANF00095">
    <property type="entry name" value="Shadow ORF (opposite ABC transporters)"/>
</dbReference>
<organism evidence="1 2">
    <name type="scientific">Salipiger abyssi</name>
    <dbReference type="NCBI Taxonomy" id="1250539"/>
    <lineage>
        <taxon>Bacteria</taxon>
        <taxon>Pseudomonadati</taxon>
        <taxon>Pseudomonadota</taxon>
        <taxon>Alphaproteobacteria</taxon>
        <taxon>Rhodobacterales</taxon>
        <taxon>Roseobacteraceae</taxon>
        <taxon>Salipiger</taxon>
    </lineage>
</organism>
<keyword evidence="1" id="KW-0614">Plasmid</keyword>
<accession>A0A1P8V152</accession>
<dbReference type="AntiFam" id="ANF00142">
    <property type="entry name" value="Shadow ORF (opposite yadG)"/>
</dbReference>
<protein>
    <submittedName>
        <fullName evidence="1">Uncharacterized protein</fullName>
    </submittedName>
</protein>
<dbReference type="Proteomes" id="UP000187059">
    <property type="component" value="Plasmid pPABY7"/>
</dbReference>
<dbReference type="AlphaFoldDB" id="A0A1P8V152"/>
<reference evidence="1 2" key="1">
    <citation type="submission" date="2016-04" db="EMBL/GenBank/DDBJ databases">
        <title>Deep-sea bacteria in the southern Pacific.</title>
        <authorList>
            <person name="Tang K."/>
        </authorList>
    </citation>
    <scope>NUCLEOTIDE SEQUENCE [LARGE SCALE GENOMIC DNA]</scope>
    <source>
        <strain evidence="1 2">JLT2014</strain>
        <plasmid evidence="2">ppaby7</plasmid>
    </source>
</reference>
<sequence>MRGRRREIAWTDRRADLVHREPVAQVAARRIGHRHGGHELPRIRMRWRLENRTARPDLDDPAEIHHRDAVADPLHHRHVVADEEIGEPALALQRHHQVDDLRLDRHVQRRNRLVGDHQRGIECQSAGNGDALALSARELVRKALCHLGFQPDIAQKPAHRLFQRGARGAAMHAQRLGQKLAHAHARIEAGERILKHHLEPVAEVLARHRIGAHRGEIAKPDLPAAHPVQPHDRARRGALARTGLAHQRERLARGDAKGDILDRVHPPGQPVQHSAMHVEAHRQILDPQQRSAARRLGRGVLRRRDRQAGAVVDELEGFRQLGAVHRAQTRDRGEQRLGVGFVRGGKDLLGAAALDQIAAIHHRRAVRDLGHHAHVMGDEHHRHALFVLKLLDQFDDLRLNRHVERRGRLVGNQELRLAGQRHGDGHALPHAAGKLVRVILQPLRR</sequence>
<name>A0A1P8V152_9RHOB</name>
<dbReference type="EMBL" id="CP015097">
    <property type="protein sequence ID" value="APZ55380.1"/>
    <property type="molecule type" value="Genomic_DNA"/>
</dbReference>